<dbReference type="SMART" id="SM00271">
    <property type="entry name" value="DnaJ"/>
    <property type="match status" value="1"/>
</dbReference>
<reference evidence="4 5" key="1">
    <citation type="submission" date="2012-01" db="EMBL/GenBank/DDBJ databases">
        <title>The Genome Sequence of Helcococcus kunzii ATCC 51366.</title>
        <authorList>
            <consortium name="The Broad Institute Genome Sequencing Platform"/>
            <person name="Earl A."/>
            <person name="Ward D."/>
            <person name="Feldgarden M."/>
            <person name="Gevers D."/>
            <person name="Huys G."/>
            <person name="Young S.K."/>
            <person name="Zeng Q."/>
            <person name="Gargeya S."/>
            <person name="Fitzgerald M."/>
            <person name="Haas B."/>
            <person name="Abouelleil A."/>
            <person name="Alvarado L."/>
            <person name="Arachchi H.M."/>
            <person name="Berlin A."/>
            <person name="Chapman S.B."/>
            <person name="Gearin G."/>
            <person name="Goldberg J."/>
            <person name="Griggs A."/>
            <person name="Gujja S."/>
            <person name="Hansen M."/>
            <person name="Heiman D."/>
            <person name="Howarth C."/>
            <person name="Larimer J."/>
            <person name="Lui A."/>
            <person name="MacDonald P.J.P."/>
            <person name="McCowen C."/>
            <person name="Montmayeur A."/>
            <person name="Murphy C."/>
            <person name="Neiman D."/>
            <person name="Pearson M."/>
            <person name="Priest M."/>
            <person name="Roberts A."/>
            <person name="Saif S."/>
            <person name="Shea T."/>
            <person name="Sisk P."/>
            <person name="Stolte C."/>
            <person name="Sykes S."/>
            <person name="Wortman J."/>
            <person name="Nusbaum C."/>
            <person name="Birren B."/>
        </authorList>
    </citation>
    <scope>NUCLEOTIDE SEQUENCE [LARGE SCALE GENOMIC DNA]</scope>
    <source>
        <strain evidence="4 5">ATCC 51366</strain>
    </source>
</reference>
<evidence type="ECO:0000259" key="3">
    <source>
        <dbReference type="PROSITE" id="PS50076"/>
    </source>
</evidence>
<dbReference type="FunFam" id="1.10.287.110:FF:000034">
    <property type="entry name" value="Chaperone protein DnaJ"/>
    <property type="match status" value="1"/>
</dbReference>
<dbReference type="SUPFAM" id="SSF49493">
    <property type="entry name" value="HSP40/DnaJ peptide-binding domain"/>
    <property type="match status" value="2"/>
</dbReference>
<evidence type="ECO:0000313" key="5">
    <source>
        <dbReference type="Proteomes" id="UP000004191"/>
    </source>
</evidence>
<dbReference type="AlphaFoldDB" id="H3NLG2"/>
<dbReference type="OrthoDB" id="9779889at2"/>
<dbReference type="InterPro" id="IPR002939">
    <property type="entry name" value="DnaJ_C"/>
</dbReference>
<sequence length="302" mass="34198">MKYKDYYEILGVEKTSTPQDIKKAYRKLAKKYHPDLNKGSEEAAEKLKEVNEAFEVLSDPEKRKKYDQFGSAYQDGMNFDPSQYGYEYTTSSGDFSDFFETIFGGGFGNAGRGFGGSGRGFSASDIFGNFTTNRKRARNRYEIDQYITLEEAYKGGSKQVLASLGGNQTKIDVKWPAGITNGKKIKINGDKFGIDGDIYAKIHIDSKDKLEGVNITKDIEIYPWEAYFGTKKTVQTLEGKIKVNIPKNINTDQKIKIAKKGFKDMKGNVGDLYLQIKIVNPKTLDKETEDFYKEQIKKEHIS</sequence>
<dbReference type="Proteomes" id="UP000004191">
    <property type="component" value="Unassembled WGS sequence"/>
</dbReference>
<dbReference type="Gene3D" id="1.10.287.110">
    <property type="entry name" value="DnaJ domain"/>
    <property type="match status" value="1"/>
</dbReference>
<dbReference type="PROSITE" id="PS50076">
    <property type="entry name" value="DNAJ_2"/>
    <property type="match status" value="1"/>
</dbReference>
<keyword evidence="1" id="KW-0235">DNA replication</keyword>
<dbReference type="Pfam" id="PF01556">
    <property type="entry name" value="DnaJ_C"/>
    <property type="match status" value="1"/>
</dbReference>
<dbReference type="eggNOG" id="COG0484">
    <property type="taxonomic scope" value="Bacteria"/>
</dbReference>
<dbReference type="PRINTS" id="PR00625">
    <property type="entry name" value="JDOMAIN"/>
</dbReference>
<dbReference type="GO" id="GO:0051082">
    <property type="term" value="F:unfolded protein binding"/>
    <property type="evidence" value="ECO:0007669"/>
    <property type="project" value="InterPro"/>
</dbReference>
<proteinExistence type="predicted"/>
<gene>
    <name evidence="4" type="ORF">HMPREF9709_00139</name>
</gene>
<keyword evidence="2" id="KW-0143">Chaperone</keyword>
<comment type="caution">
    <text evidence="4">The sequence shown here is derived from an EMBL/GenBank/DDBJ whole genome shotgun (WGS) entry which is preliminary data.</text>
</comment>
<dbReference type="RefSeq" id="WP_005396985.1">
    <property type="nucleotide sequence ID" value="NZ_JH601088.1"/>
</dbReference>
<dbReference type="EMBL" id="AGEI01000003">
    <property type="protein sequence ID" value="EHR36043.1"/>
    <property type="molecule type" value="Genomic_DNA"/>
</dbReference>
<dbReference type="PANTHER" id="PTHR44145">
    <property type="entry name" value="DNAJ HOMOLOG SUBFAMILY A MEMBER 3, MITOCHONDRIAL"/>
    <property type="match status" value="1"/>
</dbReference>
<feature type="domain" description="J" evidence="3">
    <location>
        <begin position="5"/>
        <end position="70"/>
    </location>
</feature>
<dbReference type="CDD" id="cd06257">
    <property type="entry name" value="DnaJ"/>
    <property type="match status" value="1"/>
</dbReference>
<dbReference type="PANTHER" id="PTHR44145:SF3">
    <property type="entry name" value="DNAJ HOMOLOG SUBFAMILY A MEMBER 3, MITOCHONDRIAL"/>
    <property type="match status" value="1"/>
</dbReference>
<name>H3NLG2_9FIRM</name>
<dbReference type="GO" id="GO:0006457">
    <property type="term" value="P:protein folding"/>
    <property type="evidence" value="ECO:0007669"/>
    <property type="project" value="InterPro"/>
</dbReference>
<evidence type="ECO:0000313" key="4">
    <source>
        <dbReference type="EMBL" id="EHR36043.1"/>
    </source>
</evidence>
<organism evidence="4 5">
    <name type="scientific">Helcococcus kunzii ATCC 51366</name>
    <dbReference type="NCBI Taxonomy" id="883114"/>
    <lineage>
        <taxon>Bacteria</taxon>
        <taxon>Bacillati</taxon>
        <taxon>Bacillota</taxon>
        <taxon>Tissierellia</taxon>
        <taxon>Tissierellales</taxon>
        <taxon>Peptoniphilaceae</taxon>
        <taxon>Helcococcus</taxon>
    </lineage>
</organism>
<accession>H3NLG2</accession>
<dbReference type="Gene3D" id="2.60.260.20">
    <property type="entry name" value="Urease metallochaperone UreE, N-terminal domain"/>
    <property type="match status" value="2"/>
</dbReference>
<dbReference type="InterPro" id="IPR036869">
    <property type="entry name" value="J_dom_sf"/>
</dbReference>
<dbReference type="CDD" id="cd10747">
    <property type="entry name" value="DnaJ_C"/>
    <property type="match status" value="1"/>
</dbReference>
<dbReference type="Pfam" id="PF00226">
    <property type="entry name" value="DnaJ"/>
    <property type="match status" value="1"/>
</dbReference>
<evidence type="ECO:0000256" key="2">
    <source>
        <dbReference type="ARBA" id="ARBA00023186"/>
    </source>
</evidence>
<dbReference type="GeneID" id="96998162"/>
<dbReference type="STRING" id="883114.HMPREF9709_00139"/>
<dbReference type="PATRIC" id="fig|883114.3.peg.140"/>
<keyword evidence="5" id="KW-1185">Reference proteome</keyword>
<dbReference type="InterPro" id="IPR008971">
    <property type="entry name" value="HSP40/DnaJ_pept-bd"/>
</dbReference>
<dbReference type="HOGENOM" id="CLU_017633_0_0_9"/>
<dbReference type="InterPro" id="IPR051938">
    <property type="entry name" value="Apopto_cytoskel_mod"/>
</dbReference>
<evidence type="ECO:0000256" key="1">
    <source>
        <dbReference type="ARBA" id="ARBA00022705"/>
    </source>
</evidence>
<dbReference type="GO" id="GO:0006260">
    <property type="term" value="P:DNA replication"/>
    <property type="evidence" value="ECO:0007669"/>
    <property type="project" value="UniProtKB-KW"/>
</dbReference>
<protein>
    <recommendedName>
        <fullName evidence="3">J domain-containing protein</fullName>
    </recommendedName>
</protein>
<dbReference type="SUPFAM" id="SSF46565">
    <property type="entry name" value="Chaperone J-domain"/>
    <property type="match status" value="1"/>
</dbReference>
<dbReference type="InterPro" id="IPR001623">
    <property type="entry name" value="DnaJ_domain"/>
</dbReference>